<reference evidence="10 11" key="1">
    <citation type="journal article" date="2014" name="PLoS ONE">
        <title>De novo Genome Assembly of the Fungal Plant Pathogen Pyrenophora semeniperda.</title>
        <authorList>
            <person name="Soliai M.M."/>
            <person name="Meyer S.E."/>
            <person name="Udall J.A."/>
            <person name="Elzinga D.E."/>
            <person name="Hermansen R.A."/>
            <person name="Bodily P.M."/>
            <person name="Hart A.A."/>
            <person name="Coleman C.E."/>
        </authorList>
    </citation>
    <scope>NUCLEOTIDE SEQUENCE [LARGE SCALE GENOMIC DNA]</scope>
    <source>
        <strain evidence="10 11">CCB06</strain>
        <tissue evidence="10">Mycelium</tissue>
    </source>
</reference>
<dbReference type="PANTHER" id="PTHR42943">
    <property type="entry name" value="GLUTATHIONE S-TRANSFERASE KAPPA"/>
    <property type="match status" value="1"/>
</dbReference>
<protein>
    <recommendedName>
        <fullName evidence="5">Glutathione S-transferase kappa 1</fullName>
        <ecNumber evidence="2">2.5.1.18</ecNumber>
    </recommendedName>
    <alternativeName>
        <fullName evidence="6">GST class-kappa</fullName>
    </alternativeName>
</protein>
<evidence type="ECO:0000256" key="7">
    <source>
        <dbReference type="SAM" id="MobiDB-lite"/>
    </source>
</evidence>
<evidence type="ECO:0000256" key="6">
    <source>
        <dbReference type="ARBA" id="ARBA00083519"/>
    </source>
</evidence>
<feature type="region of interest" description="Disordered" evidence="7">
    <location>
        <begin position="50"/>
        <end position="70"/>
    </location>
</feature>
<proteinExistence type="inferred from homology"/>
<dbReference type="GO" id="GO:0004602">
    <property type="term" value="F:glutathione peroxidase activity"/>
    <property type="evidence" value="ECO:0007669"/>
    <property type="project" value="TreeGrafter"/>
</dbReference>
<keyword evidence="3" id="KW-0808">Transferase</keyword>
<dbReference type="PANTHER" id="PTHR42943:SF2">
    <property type="entry name" value="GLUTATHIONE S-TRANSFERASE KAPPA 1"/>
    <property type="match status" value="1"/>
</dbReference>
<evidence type="ECO:0000256" key="3">
    <source>
        <dbReference type="ARBA" id="ARBA00022679"/>
    </source>
</evidence>
<name>A0A3M7MHA3_9PLEO</name>
<evidence type="ECO:0000256" key="1">
    <source>
        <dbReference type="ARBA" id="ARBA00006494"/>
    </source>
</evidence>
<dbReference type="Proteomes" id="UP000265663">
    <property type="component" value="Unassembled WGS sequence"/>
</dbReference>
<evidence type="ECO:0000313" key="11">
    <source>
        <dbReference type="Proteomes" id="UP000265663"/>
    </source>
</evidence>
<sequence>MLNQAAKKFSKMHVRRNPNLSIQATTQYSQLSPPPQSATSSAFLSPTVPSRRGLLARSPPPSPSLPSLLPKHGKKAIHSSYSRLVKRVLIACAGIAFIVWIVLGQIYGSSQAADNMQEENAGEWEMVGGSTLPHEPVALALQDAKGKMRWTVSIPSDLGFPLQPAQYRDVCHQAMEVSKEVRENSQKQNFVKRMLDYNQQDQYYIDIQEAEQQGLLPPSKANGRPKGFVEDEAIKDGISTEGLKVCEKSLTYVMETEDAGFGNTLMRMWMSYGLAKAENRAFFIDDTRWPYGRYSAFFQPPPSANCLPPPSSHIVPCPHTARHLVVSAATTASTFGHQFTEEWEDPTKMEVQRQSKIFGLVRTGYEALFKIRPDDQTYVEERAAELFGAVKSEGGLSIGMHVRHGDKHPMEYQYQEDYIPLARYIDTARDLYIDLVEGGLKHKNKNKNKRSLLFSPDNHPLTPRHTTSKMILASDDPDVYDSAELGPNSVRAQDRIVLATKTALEAAQKEPKKNHWIDEITGWEGGFYRDVFFSLGQPGGNAQDTVKVNSADAKVPEQAMKLRELVGRAYLLDLAVLGRADTMICTVSSTTCRLLAVMMGWKEAIGENRLIGGGLFVLDIQSNYVCVHTVLYQVQLPKHHSIMAQPQPKITFYVDIVSPFGYIAFHIIKNSPVFKQCEISYVPILLGGLMNLCGNTPPLRVKNKDKWIEAERRRWSEHFNVPMLQTAPPGFPVNTLPIQRALVALSLSHPQKVESAVGLFWENFWVQWNEPTKPENMQAILRTVLGSDEEAKKVLGRTKTDEVKKALSANTSKAFEDGAFGLPWFVATNGKGETEGYWGVDHMGPLCDHLGLERPGGKGWRSLL</sequence>
<keyword evidence="8" id="KW-0472">Membrane</keyword>
<dbReference type="Pfam" id="PF01323">
    <property type="entry name" value="DSBA"/>
    <property type="match status" value="1"/>
</dbReference>
<comment type="similarity">
    <text evidence="1">Belongs to the GST superfamily. Kappa family.</text>
</comment>
<keyword evidence="8" id="KW-0812">Transmembrane</keyword>
<feature type="transmembrane region" description="Helical" evidence="8">
    <location>
        <begin position="88"/>
        <end position="107"/>
    </location>
</feature>
<dbReference type="GO" id="GO:0004364">
    <property type="term" value="F:glutathione transferase activity"/>
    <property type="evidence" value="ECO:0007669"/>
    <property type="project" value="UniProtKB-EC"/>
</dbReference>
<dbReference type="GO" id="GO:0016853">
    <property type="term" value="F:isomerase activity"/>
    <property type="evidence" value="ECO:0007669"/>
    <property type="project" value="UniProtKB-KW"/>
</dbReference>
<dbReference type="EC" id="2.5.1.18" evidence="2"/>
<evidence type="ECO:0000313" key="10">
    <source>
        <dbReference type="EMBL" id="RMZ73926.1"/>
    </source>
</evidence>
<keyword evidence="8" id="KW-1133">Transmembrane helix</keyword>
<dbReference type="GO" id="GO:0006749">
    <property type="term" value="P:glutathione metabolic process"/>
    <property type="evidence" value="ECO:0007669"/>
    <property type="project" value="TreeGrafter"/>
</dbReference>
<dbReference type="GO" id="GO:0005739">
    <property type="term" value="C:mitochondrion"/>
    <property type="evidence" value="ECO:0007669"/>
    <property type="project" value="TreeGrafter"/>
</dbReference>
<dbReference type="Gene3D" id="3.40.50.11350">
    <property type="match status" value="1"/>
</dbReference>
<dbReference type="FunFam" id="3.40.30.10:FF:000096">
    <property type="entry name" value="Glutathione S-transferase kappa"/>
    <property type="match status" value="1"/>
</dbReference>
<feature type="domain" description="DSBA-like thioredoxin" evidence="9">
    <location>
        <begin position="650"/>
        <end position="848"/>
    </location>
</feature>
<evidence type="ECO:0000256" key="5">
    <source>
        <dbReference type="ARBA" id="ARBA00073833"/>
    </source>
</evidence>
<dbReference type="EMBL" id="KE747843">
    <property type="protein sequence ID" value="RMZ73926.1"/>
    <property type="molecule type" value="Genomic_DNA"/>
</dbReference>
<dbReference type="InterPro" id="IPR051924">
    <property type="entry name" value="GST_Kappa/NadH"/>
</dbReference>
<dbReference type="OrthoDB" id="2392789at2759"/>
<accession>A0A3M7MHA3</accession>
<dbReference type="AlphaFoldDB" id="A0A3M7MHA3"/>
<gene>
    <name evidence="10" type="ORF">GMOD_00004733</name>
</gene>
<keyword evidence="11" id="KW-1185">Reference proteome</keyword>
<evidence type="ECO:0000259" key="9">
    <source>
        <dbReference type="Pfam" id="PF01323"/>
    </source>
</evidence>
<evidence type="ECO:0000256" key="8">
    <source>
        <dbReference type="SAM" id="Phobius"/>
    </source>
</evidence>
<keyword evidence="10" id="KW-0413">Isomerase</keyword>
<dbReference type="Gene3D" id="3.40.30.10">
    <property type="entry name" value="Glutaredoxin"/>
    <property type="match status" value="1"/>
</dbReference>
<dbReference type="GO" id="GO:0005777">
    <property type="term" value="C:peroxisome"/>
    <property type="evidence" value="ECO:0007669"/>
    <property type="project" value="TreeGrafter"/>
</dbReference>
<evidence type="ECO:0000256" key="2">
    <source>
        <dbReference type="ARBA" id="ARBA00012452"/>
    </source>
</evidence>
<dbReference type="SUPFAM" id="SSF52833">
    <property type="entry name" value="Thioredoxin-like"/>
    <property type="match status" value="1"/>
</dbReference>
<evidence type="ECO:0000256" key="4">
    <source>
        <dbReference type="ARBA" id="ARBA00047960"/>
    </source>
</evidence>
<dbReference type="InterPro" id="IPR036249">
    <property type="entry name" value="Thioredoxin-like_sf"/>
</dbReference>
<dbReference type="InterPro" id="IPR001853">
    <property type="entry name" value="DSBA-like_thioredoxin_dom"/>
</dbReference>
<comment type="catalytic activity">
    <reaction evidence="4">
        <text>RX + glutathione = an S-substituted glutathione + a halide anion + H(+)</text>
        <dbReference type="Rhea" id="RHEA:16437"/>
        <dbReference type="ChEBI" id="CHEBI:15378"/>
        <dbReference type="ChEBI" id="CHEBI:16042"/>
        <dbReference type="ChEBI" id="CHEBI:17792"/>
        <dbReference type="ChEBI" id="CHEBI:57925"/>
        <dbReference type="ChEBI" id="CHEBI:90779"/>
        <dbReference type="EC" id="2.5.1.18"/>
    </reaction>
</comment>
<organism evidence="10 11">
    <name type="scientific">Pyrenophora seminiperda CCB06</name>
    <dbReference type="NCBI Taxonomy" id="1302712"/>
    <lineage>
        <taxon>Eukaryota</taxon>
        <taxon>Fungi</taxon>
        <taxon>Dikarya</taxon>
        <taxon>Ascomycota</taxon>
        <taxon>Pezizomycotina</taxon>
        <taxon>Dothideomycetes</taxon>
        <taxon>Pleosporomycetidae</taxon>
        <taxon>Pleosporales</taxon>
        <taxon>Pleosporineae</taxon>
        <taxon>Pleosporaceae</taxon>
        <taxon>Pyrenophora</taxon>
    </lineage>
</organism>